<keyword evidence="3 5" id="KW-1133">Transmembrane helix</keyword>
<organism evidence="7 8">
    <name type="scientific">Hypsibius exemplaris</name>
    <name type="common">Freshwater tardigrade</name>
    <dbReference type="NCBI Taxonomy" id="2072580"/>
    <lineage>
        <taxon>Eukaryota</taxon>
        <taxon>Metazoa</taxon>
        <taxon>Ecdysozoa</taxon>
        <taxon>Tardigrada</taxon>
        <taxon>Eutardigrada</taxon>
        <taxon>Parachela</taxon>
        <taxon>Hypsibioidea</taxon>
        <taxon>Hypsibiidae</taxon>
        <taxon>Hypsibius</taxon>
    </lineage>
</organism>
<keyword evidence="4 5" id="KW-0472">Membrane</keyword>
<evidence type="ECO:0000256" key="1">
    <source>
        <dbReference type="ARBA" id="ARBA00004370"/>
    </source>
</evidence>
<evidence type="ECO:0000313" key="8">
    <source>
        <dbReference type="Proteomes" id="UP000192578"/>
    </source>
</evidence>
<keyword evidence="8" id="KW-1185">Reference proteome</keyword>
<dbReference type="AlphaFoldDB" id="A0A9X6RKK8"/>
<keyword evidence="2 5" id="KW-0812">Transmembrane</keyword>
<dbReference type="InterPro" id="IPR028082">
    <property type="entry name" value="Peripla_BP_I"/>
</dbReference>
<dbReference type="GO" id="GO:0007165">
    <property type="term" value="P:signal transduction"/>
    <property type="evidence" value="ECO:0007669"/>
    <property type="project" value="TreeGrafter"/>
</dbReference>
<dbReference type="SUPFAM" id="SSF53822">
    <property type="entry name" value="Periplasmic binding protein-like I"/>
    <property type="match status" value="1"/>
</dbReference>
<dbReference type="GO" id="GO:0016020">
    <property type="term" value="C:membrane"/>
    <property type="evidence" value="ECO:0007669"/>
    <property type="project" value="UniProtKB-SubCell"/>
</dbReference>
<proteinExistence type="predicted"/>
<dbReference type="InterPro" id="IPR052612">
    <property type="entry name" value="ANP_Clearance_Receptor"/>
</dbReference>
<dbReference type="GO" id="GO:0017046">
    <property type="term" value="F:peptide hormone binding"/>
    <property type="evidence" value="ECO:0007669"/>
    <property type="project" value="TreeGrafter"/>
</dbReference>
<dbReference type="GO" id="GO:0038023">
    <property type="term" value="F:signaling receptor activity"/>
    <property type="evidence" value="ECO:0007669"/>
    <property type="project" value="TreeGrafter"/>
</dbReference>
<dbReference type="Pfam" id="PF01094">
    <property type="entry name" value="ANF_receptor"/>
    <property type="match status" value="1"/>
</dbReference>
<feature type="transmembrane region" description="Helical" evidence="5">
    <location>
        <begin position="420"/>
        <end position="440"/>
    </location>
</feature>
<evidence type="ECO:0000256" key="5">
    <source>
        <dbReference type="SAM" id="Phobius"/>
    </source>
</evidence>
<dbReference type="PANTHER" id="PTHR44755">
    <property type="entry name" value="NATRIURETIC PEPTIDE RECEPTOR 3-RELATED"/>
    <property type="match status" value="1"/>
</dbReference>
<evidence type="ECO:0000256" key="2">
    <source>
        <dbReference type="ARBA" id="ARBA00022692"/>
    </source>
</evidence>
<feature type="transmembrane region" description="Helical" evidence="5">
    <location>
        <begin position="12"/>
        <end position="34"/>
    </location>
</feature>
<dbReference type="InterPro" id="IPR001828">
    <property type="entry name" value="ANF_lig-bd_rcpt"/>
</dbReference>
<evidence type="ECO:0000259" key="6">
    <source>
        <dbReference type="Pfam" id="PF01094"/>
    </source>
</evidence>
<dbReference type="PANTHER" id="PTHR44755:SF8">
    <property type="entry name" value="RECEPTOR LIGAND BINDING REGION DOMAIN-CONTAINING PROTEIN"/>
    <property type="match status" value="1"/>
</dbReference>
<dbReference type="EMBL" id="MTYJ01000212">
    <property type="protein sequence ID" value="OWA51022.1"/>
    <property type="molecule type" value="Genomic_DNA"/>
</dbReference>
<comment type="caution">
    <text evidence="7">The sequence shown here is derived from an EMBL/GenBank/DDBJ whole genome shotgun (WGS) entry which is preliminary data.</text>
</comment>
<evidence type="ECO:0000256" key="4">
    <source>
        <dbReference type="ARBA" id="ARBA00023136"/>
    </source>
</evidence>
<sequence>MSSDNFNITGRVLQVEVITLAVIYPLMLGGLAYVGPAFDSARDDIRNKYPMLNFTQTIIYRDNLSYLDWLSEYENVLALYYYRIRRFSPENPPDVTAFVMPGADAYVTGVGRFATELDKLVLTSVAQASDFRNKDKWPTWITTGSISRAAIRTLFENLVKLYNWQTSSIICDVNSNSIFEAYSAYIRQVLQAATANAQVNRYVFDSRRIDMDYEKLLQLVKDTSRVIFYWGHANALHKLLIAAFRINMTEGDYVFLAFLPFRHVSFGDFGWTEVSDNGNSREHEMSPHPTSTYMTMMALAEVVEEIRTEIKSSYSSKVSVAEFGGRRCAARFINRTFTTDQTDSLTIDQVGERIVPMAVTQLDTETGIVSVVLQQDTVQLKLRVQKRVIWPHNAWPVPARPFCGFHGEASACKKSVHHSIQYGLGFGCALLGIVVISVLFSQRMSKSLEPVKDRISWWIIEPKLLRLK</sequence>
<reference evidence="8" key="1">
    <citation type="submission" date="2017-01" db="EMBL/GenBank/DDBJ databases">
        <title>Comparative genomics of anhydrobiosis in the tardigrade Hypsibius dujardini.</title>
        <authorList>
            <person name="Yoshida Y."/>
            <person name="Koutsovoulos G."/>
            <person name="Laetsch D."/>
            <person name="Stevens L."/>
            <person name="Kumar S."/>
            <person name="Horikawa D."/>
            <person name="Ishino K."/>
            <person name="Komine S."/>
            <person name="Tomita M."/>
            <person name="Blaxter M."/>
            <person name="Arakawa K."/>
        </authorList>
    </citation>
    <scope>NUCLEOTIDE SEQUENCE [LARGE SCALE GENOMIC DNA]</scope>
    <source>
        <strain evidence="8">Z151</strain>
    </source>
</reference>
<feature type="domain" description="Receptor ligand binding region" evidence="6">
    <location>
        <begin position="35"/>
        <end position="297"/>
    </location>
</feature>
<accession>A0A9X6RKK8</accession>
<evidence type="ECO:0000256" key="3">
    <source>
        <dbReference type="ARBA" id="ARBA00022989"/>
    </source>
</evidence>
<comment type="subcellular location">
    <subcellularLocation>
        <location evidence="1">Membrane</location>
    </subcellularLocation>
</comment>
<dbReference type="Gene3D" id="3.40.50.2300">
    <property type="match status" value="1"/>
</dbReference>
<name>A0A9X6RKK8_HYPEX</name>
<gene>
    <name evidence="7" type="ORF">BV898_15524</name>
</gene>
<dbReference type="OrthoDB" id="1890790at2759"/>
<dbReference type="Proteomes" id="UP000192578">
    <property type="component" value="Unassembled WGS sequence"/>
</dbReference>
<evidence type="ECO:0000313" key="7">
    <source>
        <dbReference type="EMBL" id="OWA51022.1"/>
    </source>
</evidence>
<protein>
    <recommendedName>
        <fullName evidence="6">Receptor ligand binding region domain-containing protein</fullName>
    </recommendedName>
</protein>